<feature type="region of interest" description="Disordered" evidence="12">
    <location>
        <begin position="288"/>
        <end position="315"/>
    </location>
</feature>
<feature type="compositionally biased region" description="Acidic residues" evidence="12">
    <location>
        <begin position="294"/>
        <end position="304"/>
    </location>
</feature>
<dbReference type="Gene3D" id="3.90.226.10">
    <property type="entry name" value="2-enoyl-CoA Hydratase, Chain A, domain 1"/>
    <property type="match status" value="1"/>
</dbReference>
<dbReference type="GO" id="GO:0003989">
    <property type="term" value="F:acetyl-CoA carboxylase activity"/>
    <property type="evidence" value="ECO:0007669"/>
    <property type="project" value="UniProtKB-EC"/>
</dbReference>
<keyword evidence="14" id="KW-0436">Ligase</keyword>
<evidence type="ECO:0000313" key="14">
    <source>
        <dbReference type="EMBL" id="VAW70805.1"/>
    </source>
</evidence>
<dbReference type="GO" id="GO:0006633">
    <property type="term" value="P:fatty acid biosynthetic process"/>
    <property type="evidence" value="ECO:0007669"/>
    <property type="project" value="UniProtKB-KW"/>
</dbReference>
<sequence length="315" mass="35253">MSNWFKKLMPSRIKTQGGSRSVPEGLWTKCPACNSVLYRADLERNLDVCPKCNHHIRINARRRLDIFLDEGNREEVGETLEPIDILKFKDSKRYKDRITQAQKNTSEKDALVVMRGKMNDIPVVAAAFEFAFMGGSMGSVVGERFVRGVNLCLEYNMPLICFSASGGARMQEALISLMQMSKTSAALARLAKQGVPYISVLTDPTMGGVSASLAMLGDINIGEPNALIGFAGPRVIEQTVRETLPEGFQRSEFLVEHGAIDMIIDRREMRQTVSSLISMLLHRSRPNADPVLEQLEENEETETKEEEKQQDQVNE</sequence>
<dbReference type="AlphaFoldDB" id="A0A3B0XQT0"/>
<evidence type="ECO:0000256" key="7">
    <source>
        <dbReference type="ARBA" id="ARBA00022832"/>
    </source>
</evidence>
<evidence type="ECO:0000256" key="12">
    <source>
        <dbReference type="SAM" id="MobiDB-lite"/>
    </source>
</evidence>
<dbReference type="SUPFAM" id="SSF52096">
    <property type="entry name" value="ClpP/crotonase"/>
    <property type="match status" value="1"/>
</dbReference>
<dbReference type="EMBL" id="UOFL01000003">
    <property type="protein sequence ID" value="VAW70805.1"/>
    <property type="molecule type" value="Genomic_DNA"/>
</dbReference>
<evidence type="ECO:0000256" key="10">
    <source>
        <dbReference type="ARBA" id="ARBA00023098"/>
    </source>
</evidence>
<evidence type="ECO:0000259" key="13">
    <source>
        <dbReference type="PROSITE" id="PS50980"/>
    </source>
</evidence>
<dbReference type="PANTHER" id="PTHR42995:SF5">
    <property type="entry name" value="ACETYL-COENZYME A CARBOXYLASE CARBOXYL TRANSFERASE SUBUNIT BETA, CHLOROPLASTIC"/>
    <property type="match status" value="1"/>
</dbReference>
<proteinExistence type="inferred from homology"/>
<evidence type="ECO:0000256" key="9">
    <source>
        <dbReference type="ARBA" id="ARBA00022840"/>
    </source>
</evidence>
<evidence type="ECO:0000256" key="2">
    <source>
        <dbReference type="ARBA" id="ARBA00022516"/>
    </source>
</evidence>
<evidence type="ECO:0000256" key="11">
    <source>
        <dbReference type="ARBA" id="ARBA00023160"/>
    </source>
</evidence>
<feature type="domain" description="CoA carboxyltransferase N-terminal" evidence="13">
    <location>
        <begin position="26"/>
        <end position="295"/>
    </location>
</feature>
<gene>
    <name evidence="14" type="ORF">MNBD_GAMMA12-300</name>
</gene>
<dbReference type="PROSITE" id="PS50980">
    <property type="entry name" value="COA_CT_NTER"/>
    <property type="match status" value="1"/>
</dbReference>
<comment type="subcellular location">
    <subcellularLocation>
        <location evidence="1">Cytoplasm</location>
    </subcellularLocation>
</comment>
<keyword evidence="2" id="KW-0444">Lipid biosynthesis</keyword>
<dbReference type="NCBIfam" id="TIGR00515">
    <property type="entry name" value="accD"/>
    <property type="match status" value="1"/>
</dbReference>
<dbReference type="InterPro" id="IPR000438">
    <property type="entry name" value="Acetyl_CoA_COase_Trfase_b_su"/>
</dbReference>
<dbReference type="EC" id="6.4.1.2" evidence="14"/>
<keyword evidence="6" id="KW-0863">Zinc-finger</keyword>
<dbReference type="InterPro" id="IPR029045">
    <property type="entry name" value="ClpP/crotonase-like_dom_sf"/>
</dbReference>
<dbReference type="GO" id="GO:0009329">
    <property type="term" value="C:acetate CoA-transferase complex"/>
    <property type="evidence" value="ECO:0007669"/>
    <property type="project" value="TreeGrafter"/>
</dbReference>
<evidence type="ECO:0000256" key="5">
    <source>
        <dbReference type="ARBA" id="ARBA00022741"/>
    </source>
</evidence>
<keyword evidence="4" id="KW-0479">Metal-binding</keyword>
<evidence type="ECO:0000256" key="6">
    <source>
        <dbReference type="ARBA" id="ARBA00022771"/>
    </source>
</evidence>
<keyword evidence="8" id="KW-0862">Zinc</keyword>
<keyword evidence="11" id="KW-0275">Fatty acid biosynthesis</keyword>
<evidence type="ECO:0000256" key="3">
    <source>
        <dbReference type="ARBA" id="ARBA00022679"/>
    </source>
</evidence>
<dbReference type="Pfam" id="PF01039">
    <property type="entry name" value="Carboxyl_trans"/>
    <property type="match status" value="1"/>
</dbReference>
<organism evidence="14">
    <name type="scientific">hydrothermal vent metagenome</name>
    <dbReference type="NCBI Taxonomy" id="652676"/>
    <lineage>
        <taxon>unclassified sequences</taxon>
        <taxon>metagenomes</taxon>
        <taxon>ecological metagenomes</taxon>
    </lineage>
</organism>
<dbReference type="HAMAP" id="MF_01395">
    <property type="entry name" value="AcetylCoA_CT_beta"/>
    <property type="match status" value="1"/>
</dbReference>
<dbReference type="GO" id="GO:0005524">
    <property type="term" value="F:ATP binding"/>
    <property type="evidence" value="ECO:0007669"/>
    <property type="project" value="UniProtKB-KW"/>
</dbReference>
<keyword evidence="10" id="KW-0443">Lipid metabolism</keyword>
<evidence type="ECO:0000256" key="4">
    <source>
        <dbReference type="ARBA" id="ARBA00022723"/>
    </source>
</evidence>
<dbReference type="InterPro" id="IPR011762">
    <property type="entry name" value="COA_CT_N"/>
</dbReference>
<accession>A0A3B0XQT0</accession>
<dbReference type="GO" id="GO:0008270">
    <property type="term" value="F:zinc ion binding"/>
    <property type="evidence" value="ECO:0007669"/>
    <property type="project" value="UniProtKB-KW"/>
</dbReference>
<evidence type="ECO:0000256" key="8">
    <source>
        <dbReference type="ARBA" id="ARBA00022833"/>
    </source>
</evidence>
<feature type="compositionally biased region" description="Basic and acidic residues" evidence="12">
    <location>
        <begin position="305"/>
        <end position="315"/>
    </location>
</feature>
<keyword evidence="9" id="KW-0067">ATP-binding</keyword>
<dbReference type="InterPro" id="IPR041010">
    <property type="entry name" value="Znf-ACC"/>
</dbReference>
<dbReference type="GO" id="GO:2001295">
    <property type="term" value="P:malonyl-CoA biosynthetic process"/>
    <property type="evidence" value="ECO:0007669"/>
    <property type="project" value="TreeGrafter"/>
</dbReference>
<dbReference type="Pfam" id="PF17848">
    <property type="entry name" value="Zn_ribbon_ACC"/>
    <property type="match status" value="1"/>
</dbReference>
<dbReference type="InterPro" id="IPR034733">
    <property type="entry name" value="AcCoA_carboxyl_beta"/>
</dbReference>
<protein>
    <submittedName>
        <fullName evidence="14">Acetyl-coenzyme A carboxyl transferase beta chain</fullName>
        <ecNumber evidence="14">6.4.1.2</ecNumber>
    </submittedName>
</protein>
<keyword evidence="7" id="KW-0276">Fatty acid metabolism</keyword>
<dbReference type="PANTHER" id="PTHR42995">
    <property type="entry name" value="ACETYL-COENZYME A CARBOXYLASE CARBOXYL TRANSFERASE SUBUNIT BETA, CHLOROPLASTIC"/>
    <property type="match status" value="1"/>
</dbReference>
<name>A0A3B0XQT0_9ZZZZ</name>
<reference evidence="14" key="1">
    <citation type="submission" date="2018-06" db="EMBL/GenBank/DDBJ databases">
        <authorList>
            <person name="Zhirakovskaya E."/>
        </authorList>
    </citation>
    <scope>NUCLEOTIDE SEQUENCE</scope>
</reference>
<dbReference type="GO" id="GO:0016740">
    <property type="term" value="F:transferase activity"/>
    <property type="evidence" value="ECO:0007669"/>
    <property type="project" value="UniProtKB-KW"/>
</dbReference>
<evidence type="ECO:0000256" key="1">
    <source>
        <dbReference type="ARBA" id="ARBA00004496"/>
    </source>
</evidence>
<dbReference type="PRINTS" id="PR01070">
    <property type="entry name" value="ACCCTRFRASEB"/>
</dbReference>
<keyword evidence="5" id="KW-0547">Nucleotide-binding</keyword>
<keyword evidence="3 14" id="KW-0808">Transferase</keyword>